<dbReference type="AlphaFoldDB" id="A0A8H4NQD5"/>
<dbReference type="OrthoDB" id="5013597at2759"/>
<accession>A0A8H4NQD5</accession>
<keyword evidence="3" id="KW-1185">Reference proteome</keyword>
<comment type="caution">
    <text evidence="2">The sequence shown here is derived from an EMBL/GenBank/DDBJ whole genome shotgun (WGS) entry which is preliminary data.</text>
</comment>
<sequence length="346" mass="38440">MNSSPATPQQSQGFAAMAPPEGSGVMRVDSLPEVMRTERPRLPPRGLYPQKCAPLKDAIAYYASTSVYHVEDGGGWKSGGTRALFHSTDYSYSWIRGPNKAVLLAFPLADYRRYPRLVIDTTLPVRGLYFPQLFSEPYYQGLCQVSQVLFYKHDAIYIPFTAGNFQENTQCLDANSVGGHGGPPYHQISHANFGPYHAWMDAHISKNEGIEYVFKPADENTLQGIIKTLVGSALNLIPFVGPLASISWFLIFDAITDPDKMRELGNLTGVETDILKMQLKEIAKLVKGLKNRKGHWDVGDDDDILRDLEKKAVEEALVEEDREANEHALPVDQPAGAIVFATNQRV</sequence>
<protein>
    <submittedName>
        <fullName evidence="2">Uncharacterized protein</fullName>
    </submittedName>
</protein>
<evidence type="ECO:0000313" key="2">
    <source>
        <dbReference type="EMBL" id="KAF4443760.1"/>
    </source>
</evidence>
<feature type="region of interest" description="Disordered" evidence="1">
    <location>
        <begin position="1"/>
        <end position="24"/>
    </location>
</feature>
<dbReference type="Proteomes" id="UP000605986">
    <property type="component" value="Unassembled WGS sequence"/>
</dbReference>
<name>A0A8H4NQD5_9HYPO</name>
<proteinExistence type="predicted"/>
<evidence type="ECO:0000256" key="1">
    <source>
        <dbReference type="SAM" id="MobiDB-lite"/>
    </source>
</evidence>
<feature type="compositionally biased region" description="Polar residues" evidence="1">
    <location>
        <begin position="1"/>
        <end position="13"/>
    </location>
</feature>
<reference evidence="2" key="1">
    <citation type="submission" date="2020-01" db="EMBL/GenBank/DDBJ databases">
        <title>Identification and distribution of gene clusters putatively required for synthesis of sphingolipid metabolism inhibitors in phylogenetically diverse species of the filamentous fungus Fusarium.</title>
        <authorList>
            <person name="Kim H.-S."/>
            <person name="Busman M."/>
            <person name="Brown D.W."/>
            <person name="Divon H."/>
            <person name="Uhlig S."/>
            <person name="Proctor R.H."/>
        </authorList>
    </citation>
    <scope>NUCLEOTIDE SEQUENCE</scope>
    <source>
        <strain evidence="2">NRRL 53441</strain>
    </source>
</reference>
<dbReference type="EMBL" id="JAADJG010000562">
    <property type="protein sequence ID" value="KAF4443760.1"/>
    <property type="molecule type" value="Genomic_DNA"/>
</dbReference>
<gene>
    <name evidence="2" type="ORF">F53441_11363</name>
</gene>
<organism evidence="2 3">
    <name type="scientific">Fusarium austroafricanum</name>
    <dbReference type="NCBI Taxonomy" id="2364996"/>
    <lineage>
        <taxon>Eukaryota</taxon>
        <taxon>Fungi</taxon>
        <taxon>Dikarya</taxon>
        <taxon>Ascomycota</taxon>
        <taxon>Pezizomycotina</taxon>
        <taxon>Sordariomycetes</taxon>
        <taxon>Hypocreomycetidae</taxon>
        <taxon>Hypocreales</taxon>
        <taxon>Nectriaceae</taxon>
        <taxon>Fusarium</taxon>
        <taxon>Fusarium concolor species complex</taxon>
    </lineage>
</organism>
<evidence type="ECO:0000313" key="3">
    <source>
        <dbReference type="Proteomes" id="UP000605986"/>
    </source>
</evidence>